<sequence>MVERDNIQTTYFSDEFEVSEINDGKFTIIFKNSELIDGNDAHVECRMYIPNKPSSFIANIRNLGDRYFEKK</sequence>
<evidence type="ECO:0000313" key="1">
    <source>
        <dbReference type="EMBL" id="QQX78119.1"/>
    </source>
</evidence>
<protein>
    <submittedName>
        <fullName evidence="1">Uncharacterized protein</fullName>
    </submittedName>
</protein>
<organism evidence="1 2">
    <name type="scientific">Aequorivita iocasae</name>
    <dbReference type="NCBI Taxonomy" id="2803865"/>
    <lineage>
        <taxon>Bacteria</taxon>
        <taxon>Pseudomonadati</taxon>
        <taxon>Bacteroidota</taxon>
        <taxon>Flavobacteriia</taxon>
        <taxon>Flavobacteriales</taxon>
        <taxon>Flavobacteriaceae</taxon>
        <taxon>Aequorivita</taxon>
    </lineage>
</organism>
<gene>
    <name evidence="1" type="ORF">JK629_07640</name>
</gene>
<dbReference type="Proteomes" id="UP000629420">
    <property type="component" value="Chromosome"/>
</dbReference>
<evidence type="ECO:0000313" key="2">
    <source>
        <dbReference type="Proteomes" id="UP000629420"/>
    </source>
</evidence>
<proteinExistence type="predicted"/>
<accession>A0ABX7DVU6</accession>
<dbReference type="RefSeq" id="WP_202337937.1">
    <property type="nucleotide sequence ID" value="NZ_CP068439.1"/>
</dbReference>
<keyword evidence="2" id="KW-1185">Reference proteome</keyword>
<name>A0ABX7DVU6_9FLAO</name>
<reference evidence="1 2" key="1">
    <citation type="submission" date="2021-01" db="EMBL/GenBank/DDBJ databases">
        <title>Aequorivita sp. strain KX20305, a bacterium isolated from the sediment collected at a cold seep field in South China Sea.</title>
        <authorList>
            <person name="Zhang H."/>
            <person name="Li C."/>
        </authorList>
    </citation>
    <scope>NUCLEOTIDE SEQUENCE [LARGE SCALE GENOMIC DNA]</scope>
    <source>
        <strain evidence="1 2">KX20305</strain>
    </source>
</reference>
<dbReference type="EMBL" id="CP068439">
    <property type="protein sequence ID" value="QQX78119.1"/>
    <property type="molecule type" value="Genomic_DNA"/>
</dbReference>